<name>A0A2M8H9R5_9GAMM</name>
<feature type="signal peptide" evidence="2">
    <location>
        <begin position="1"/>
        <end position="22"/>
    </location>
</feature>
<proteinExistence type="predicted"/>
<dbReference type="RefSeq" id="WP_100859816.1">
    <property type="nucleotide sequence ID" value="NZ_PGCP01000014.1"/>
</dbReference>
<feature type="region of interest" description="Disordered" evidence="1">
    <location>
        <begin position="105"/>
        <end position="125"/>
    </location>
</feature>
<comment type="caution">
    <text evidence="4">The sequence shown here is derived from an EMBL/GenBank/DDBJ whole genome shotgun (WGS) entry which is preliminary data.</text>
</comment>
<dbReference type="Pfam" id="PF13511">
    <property type="entry name" value="DUF4124"/>
    <property type="match status" value="1"/>
</dbReference>
<evidence type="ECO:0000313" key="5">
    <source>
        <dbReference type="Proteomes" id="UP000232060"/>
    </source>
</evidence>
<keyword evidence="5" id="KW-1185">Reference proteome</keyword>
<dbReference type="AlphaFoldDB" id="A0A2M8H9R5"/>
<keyword evidence="2" id="KW-0732">Signal</keyword>
<protein>
    <submittedName>
        <fullName evidence="4">DUF4124 domain-containing protein</fullName>
    </submittedName>
</protein>
<dbReference type="OrthoDB" id="6306890at2"/>
<sequence>MSRVLAICFASLIAATPLATRAAVYQCTVNGTVHFSDIPCAGDAKPMDLRVYTPPAEAVAQASKQTEAIEKDLAASQQQRQLATLRAEAEAKTLKMNNEITRYNEQLTGTTASQADGAGERRSAAEIQAMTRRHQSEMEALNKQISTLQQKK</sequence>
<dbReference type="Proteomes" id="UP000232060">
    <property type="component" value="Unassembled WGS sequence"/>
</dbReference>
<gene>
    <name evidence="4" type="ORF">CUC44_10000</name>
</gene>
<evidence type="ECO:0000256" key="1">
    <source>
        <dbReference type="SAM" id="MobiDB-lite"/>
    </source>
</evidence>
<feature type="chain" id="PRO_5014895970" evidence="2">
    <location>
        <begin position="23"/>
        <end position="152"/>
    </location>
</feature>
<feature type="domain" description="DUF4124" evidence="3">
    <location>
        <begin position="12"/>
        <end position="63"/>
    </location>
</feature>
<evidence type="ECO:0000259" key="3">
    <source>
        <dbReference type="Pfam" id="PF13511"/>
    </source>
</evidence>
<feature type="compositionally biased region" description="Polar residues" evidence="1">
    <location>
        <begin position="105"/>
        <end position="114"/>
    </location>
</feature>
<evidence type="ECO:0000256" key="2">
    <source>
        <dbReference type="SAM" id="SignalP"/>
    </source>
</evidence>
<reference evidence="4 5" key="1">
    <citation type="submission" date="2017-11" db="EMBL/GenBank/DDBJ databases">
        <title>Draft genome sequence of environmental isolate Aeromonas lusitania sp. nov. MDC 2473.</title>
        <authorList>
            <person name="Colston S.M."/>
            <person name="Navarro A."/>
            <person name="Martinez-Murcia A.J."/>
            <person name="Graf J."/>
        </authorList>
    </citation>
    <scope>NUCLEOTIDE SEQUENCE [LARGE SCALE GENOMIC DNA]</scope>
    <source>
        <strain evidence="4 5">MDC 2473</strain>
    </source>
</reference>
<dbReference type="InterPro" id="IPR025392">
    <property type="entry name" value="DUF4124"/>
</dbReference>
<organism evidence="4 5">
    <name type="scientific">Aeromonas lusitana</name>
    <dbReference type="NCBI Taxonomy" id="931529"/>
    <lineage>
        <taxon>Bacteria</taxon>
        <taxon>Pseudomonadati</taxon>
        <taxon>Pseudomonadota</taxon>
        <taxon>Gammaproteobacteria</taxon>
        <taxon>Aeromonadales</taxon>
        <taxon>Aeromonadaceae</taxon>
        <taxon>Aeromonas</taxon>
    </lineage>
</organism>
<evidence type="ECO:0000313" key="4">
    <source>
        <dbReference type="EMBL" id="PJC93270.1"/>
    </source>
</evidence>
<accession>A0A2M8H9R5</accession>
<dbReference type="EMBL" id="PGCP01000014">
    <property type="protein sequence ID" value="PJC93270.1"/>
    <property type="molecule type" value="Genomic_DNA"/>
</dbReference>